<gene>
    <name evidence="2" type="ORF">CBG49_03220</name>
</gene>
<evidence type="ECO:0000256" key="1">
    <source>
        <dbReference type="SAM" id="Phobius"/>
    </source>
</evidence>
<dbReference type="AlphaFoldDB" id="A0A1Z4BLL8"/>
<keyword evidence="3" id="KW-1185">Reference proteome</keyword>
<dbReference type="EMBL" id="CP022022">
    <property type="protein sequence ID" value="ASF42173.1"/>
    <property type="molecule type" value="Genomic_DNA"/>
</dbReference>
<feature type="transmembrane region" description="Helical" evidence="1">
    <location>
        <begin position="44"/>
        <end position="61"/>
    </location>
</feature>
<proteinExistence type="predicted"/>
<organism evidence="2 3">
    <name type="scientific">Capnocytophaga endodontalis</name>
    <dbReference type="NCBI Taxonomy" id="2708117"/>
    <lineage>
        <taxon>Bacteria</taxon>
        <taxon>Pseudomonadati</taxon>
        <taxon>Bacteroidota</taxon>
        <taxon>Flavobacteriia</taxon>
        <taxon>Flavobacteriales</taxon>
        <taxon>Flavobacteriaceae</taxon>
        <taxon>Capnocytophaga</taxon>
    </lineage>
</organism>
<reference evidence="3" key="1">
    <citation type="submission" date="2017-06" db="EMBL/GenBank/DDBJ databases">
        <title>Complete genome sequence of Capnocytophaga sp. KCOM 1579 (=ChDC OS43) isolated from a human refractory periapical abscess lesion.</title>
        <authorList>
            <person name="Kook J.-K."/>
            <person name="Park S.-N."/>
            <person name="Lim Y.K."/>
            <person name="Roh H."/>
        </authorList>
    </citation>
    <scope>NUCLEOTIDE SEQUENCE [LARGE SCALE GENOMIC DNA]</scope>
    <source>
        <strain evidence="3">ChDC OS43</strain>
    </source>
</reference>
<dbReference type="KEGG" id="capn:CBG49_03220"/>
<sequence>MSVSTKSKIFEFSVLPLWESFIIWGAFAFLFVFPSLYFPKWAGIIIRIYVPLLCFCALGYCRIRSKKLSIEVIDNDKLNCKINNKSLVVPCNENKIFYIRLYKRRTASMIRIKNELFYIYTEDFSKENIKEYDLNIKKLQSVIGNNPNRKPIDWIPFLMLWTIYGTLLICLPFALIFFIALFTDNLHWFDFLKSLL</sequence>
<feature type="transmembrane region" description="Helical" evidence="1">
    <location>
        <begin position="21"/>
        <end position="38"/>
    </location>
</feature>
<keyword evidence="1" id="KW-1133">Transmembrane helix</keyword>
<accession>A0A1Z4BLL8</accession>
<keyword evidence="1" id="KW-0812">Transmembrane</keyword>
<evidence type="ECO:0000313" key="2">
    <source>
        <dbReference type="EMBL" id="ASF42173.1"/>
    </source>
</evidence>
<evidence type="ECO:0000313" key="3">
    <source>
        <dbReference type="Proteomes" id="UP000197007"/>
    </source>
</evidence>
<protein>
    <submittedName>
        <fullName evidence="2">Uncharacterized protein</fullName>
    </submittedName>
</protein>
<keyword evidence="1" id="KW-0472">Membrane</keyword>
<dbReference type="Proteomes" id="UP000197007">
    <property type="component" value="Chromosome"/>
</dbReference>
<feature type="transmembrane region" description="Helical" evidence="1">
    <location>
        <begin position="158"/>
        <end position="182"/>
    </location>
</feature>
<name>A0A1Z4BLL8_9FLAO</name>